<dbReference type="Gramene" id="RZC71971">
    <property type="protein sequence ID" value="RZC71971"/>
    <property type="gene ID" value="C5167_035139"/>
</dbReference>
<proteinExistence type="predicted"/>
<dbReference type="EMBL" id="CM010721">
    <property type="protein sequence ID" value="RZC71971.1"/>
    <property type="molecule type" value="Genomic_DNA"/>
</dbReference>
<organism evidence="1 2">
    <name type="scientific">Papaver somniferum</name>
    <name type="common">Opium poppy</name>
    <dbReference type="NCBI Taxonomy" id="3469"/>
    <lineage>
        <taxon>Eukaryota</taxon>
        <taxon>Viridiplantae</taxon>
        <taxon>Streptophyta</taxon>
        <taxon>Embryophyta</taxon>
        <taxon>Tracheophyta</taxon>
        <taxon>Spermatophyta</taxon>
        <taxon>Magnoliopsida</taxon>
        <taxon>Ranunculales</taxon>
        <taxon>Papaveraceae</taxon>
        <taxon>Papaveroideae</taxon>
        <taxon>Papaver</taxon>
    </lineage>
</organism>
<dbReference type="Proteomes" id="UP000316621">
    <property type="component" value="Chromosome 7"/>
</dbReference>
<keyword evidence="2" id="KW-1185">Reference proteome</keyword>
<gene>
    <name evidence="1" type="ORF">C5167_035139</name>
</gene>
<dbReference type="AlphaFoldDB" id="A0A4Y7KIH3"/>
<name>A0A4Y7KIH3_PAPSO</name>
<sequence>MDYIKKNEQSSRKYKGVVSSGGKLVNVIFSSSGTIKDPSSNDPQYVGSIVNKMQMVSTSMPVGDFIRAVHVSFNLDPRKRYKVYSRVYVTHWVSVFVDISYSSTLADLVVNDPNGLNSVFRYCTEEIVGDEGPPTSDAKSNLFLLDPPNLLRRLSSMQLSYNLPKPLSSMELTSILQLRASLFSTFRLEILLYLQSMSARAALKQTQALGVMKQEQPVRVEHLLVPDLEGYPRYDAVYLVTSGI</sequence>
<accession>A0A4Y7KIH3</accession>
<evidence type="ECO:0000313" key="2">
    <source>
        <dbReference type="Proteomes" id="UP000316621"/>
    </source>
</evidence>
<protein>
    <submittedName>
        <fullName evidence="1">Uncharacterized protein</fullName>
    </submittedName>
</protein>
<evidence type="ECO:0000313" key="1">
    <source>
        <dbReference type="EMBL" id="RZC71971.1"/>
    </source>
</evidence>
<reference evidence="1 2" key="1">
    <citation type="journal article" date="2018" name="Science">
        <title>The opium poppy genome and morphinan production.</title>
        <authorList>
            <person name="Guo L."/>
            <person name="Winzer T."/>
            <person name="Yang X."/>
            <person name="Li Y."/>
            <person name="Ning Z."/>
            <person name="He Z."/>
            <person name="Teodor R."/>
            <person name="Lu Y."/>
            <person name="Bowser T.A."/>
            <person name="Graham I.A."/>
            <person name="Ye K."/>
        </authorList>
    </citation>
    <scope>NUCLEOTIDE SEQUENCE [LARGE SCALE GENOMIC DNA]</scope>
    <source>
        <strain evidence="2">cv. HN1</strain>
        <tissue evidence="1">Leaves</tissue>
    </source>
</reference>